<gene>
    <name evidence="1" type="ORF">GCM10023095_24550</name>
</gene>
<keyword evidence="2" id="KW-1185">Reference proteome</keyword>
<organism evidence="1 2">
    <name type="scientific">Pseudaeromonas paramecii</name>
    <dbReference type="NCBI Taxonomy" id="2138166"/>
    <lineage>
        <taxon>Bacteria</taxon>
        <taxon>Pseudomonadati</taxon>
        <taxon>Pseudomonadota</taxon>
        <taxon>Gammaproteobacteria</taxon>
        <taxon>Aeromonadales</taxon>
        <taxon>Aeromonadaceae</taxon>
        <taxon>Pseudaeromonas</taxon>
    </lineage>
</organism>
<evidence type="ECO:0000313" key="1">
    <source>
        <dbReference type="EMBL" id="GAA4501433.1"/>
    </source>
</evidence>
<accession>A0ABP8QD72</accession>
<sequence length="104" mass="11745">MNRLRELPLHDALLHQINIDWKNHITTFDLSVFMHNGKSAEPCTLTFSGVSNVSVPHNNVWGESLFINEVNVIDDAVEIHMQSGDTIKISAVSFTFETTTTYNK</sequence>
<dbReference type="Proteomes" id="UP001501321">
    <property type="component" value="Unassembled WGS sequence"/>
</dbReference>
<dbReference type="EMBL" id="BAABFC010000017">
    <property type="protein sequence ID" value="GAA4501433.1"/>
    <property type="molecule type" value="Genomic_DNA"/>
</dbReference>
<dbReference type="RefSeq" id="WP_345013518.1">
    <property type="nucleotide sequence ID" value="NZ_BAABFC010000017.1"/>
</dbReference>
<proteinExistence type="predicted"/>
<comment type="caution">
    <text evidence="1">The sequence shown here is derived from an EMBL/GenBank/DDBJ whole genome shotgun (WGS) entry which is preliminary data.</text>
</comment>
<evidence type="ECO:0000313" key="2">
    <source>
        <dbReference type="Proteomes" id="UP001501321"/>
    </source>
</evidence>
<protein>
    <recommendedName>
        <fullName evidence="3">Galectin</fullName>
    </recommendedName>
</protein>
<name>A0ABP8QD72_9GAMM</name>
<reference evidence="2" key="1">
    <citation type="journal article" date="2019" name="Int. J. Syst. Evol. Microbiol.">
        <title>The Global Catalogue of Microorganisms (GCM) 10K type strain sequencing project: providing services to taxonomists for standard genome sequencing and annotation.</title>
        <authorList>
            <consortium name="The Broad Institute Genomics Platform"/>
            <consortium name="The Broad Institute Genome Sequencing Center for Infectious Disease"/>
            <person name="Wu L."/>
            <person name="Ma J."/>
        </authorList>
    </citation>
    <scope>NUCLEOTIDE SEQUENCE [LARGE SCALE GENOMIC DNA]</scope>
    <source>
        <strain evidence="2">JCM 32226</strain>
    </source>
</reference>
<evidence type="ECO:0008006" key="3">
    <source>
        <dbReference type="Google" id="ProtNLM"/>
    </source>
</evidence>